<dbReference type="PANTHER" id="PTHR21221:SF1">
    <property type="entry name" value="UREIDOGLYCOLATE LYASE"/>
    <property type="match status" value="1"/>
</dbReference>
<proteinExistence type="predicted"/>
<evidence type="ECO:0000256" key="3">
    <source>
        <dbReference type="ARBA" id="ARBA00023239"/>
    </source>
</evidence>
<comment type="subunit">
    <text evidence="1">Homodimer.</text>
</comment>
<dbReference type="EC" id="4.3.2.3" evidence="5"/>
<dbReference type="InterPro" id="IPR047233">
    <property type="entry name" value="UAH_cupin"/>
</dbReference>
<dbReference type="PIRSF" id="PIRSF017306">
    <property type="entry name" value="Ureidogly_hydro"/>
    <property type="match status" value="1"/>
</dbReference>
<dbReference type="GO" id="GO:0000256">
    <property type="term" value="P:allantoin catabolic process"/>
    <property type="evidence" value="ECO:0007669"/>
    <property type="project" value="InterPro"/>
</dbReference>
<dbReference type="AlphaFoldDB" id="A0A7W4YXT4"/>
<comment type="catalytic activity">
    <reaction evidence="4">
        <text>(S)-ureidoglycolate = urea + glyoxylate</text>
        <dbReference type="Rhea" id="RHEA:11304"/>
        <dbReference type="ChEBI" id="CHEBI:16199"/>
        <dbReference type="ChEBI" id="CHEBI:36655"/>
        <dbReference type="ChEBI" id="CHEBI:57296"/>
        <dbReference type="EC" id="4.3.2.3"/>
    </reaction>
</comment>
<name>A0A7W4YXT4_9HYPH</name>
<sequence>MLTLLPKRLTPSAFRPFGEVLFFDSDRSRMVNDGRALRFDTDTRFDHASPEGDPVLAVYRAKGGPLPMPLVIFERHPLSSQTFVSLSAECFLIVVAPQDQAGLPDLARAEAFVGCRGEGVNYARNLWHAPIAAIGPDGDFLMFMWESGSSEDCILHHLQEPLVVGQPQPSAE</sequence>
<dbReference type="EMBL" id="JACHWB010000006">
    <property type="protein sequence ID" value="MBB3020932.1"/>
    <property type="molecule type" value="Genomic_DNA"/>
</dbReference>
<protein>
    <submittedName>
        <fullName evidence="5">Ureidoglycolate lyase</fullName>
        <ecNumber evidence="5">4.3.2.3</ecNumber>
    </submittedName>
</protein>
<dbReference type="PANTHER" id="PTHR21221">
    <property type="entry name" value="UREIDOGLYCOLATE HYDROLASE"/>
    <property type="match status" value="1"/>
</dbReference>
<dbReference type="GO" id="GO:0004848">
    <property type="term" value="F:ureidoglycolate hydrolase activity"/>
    <property type="evidence" value="ECO:0007669"/>
    <property type="project" value="InterPro"/>
</dbReference>
<evidence type="ECO:0000256" key="1">
    <source>
        <dbReference type="ARBA" id="ARBA00011738"/>
    </source>
</evidence>
<organism evidence="5 6">
    <name type="scientific">Microvirga lupini</name>
    <dbReference type="NCBI Taxonomy" id="420324"/>
    <lineage>
        <taxon>Bacteria</taxon>
        <taxon>Pseudomonadati</taxon>
        <taxon>Pseudomonadota</taxon>
        <taxon>Alphaproteobacteria</taxon>
        <taxon>Hyphomicrobiales</taxon>
        <taxon>Methylobacteriaceae</taxon>
        <taxon>Microvirga</taxon>
    </lineage>
</organism>
<evidence type="ECO:0000256" key="4">
    <source>
        <dbReference type="ARBA" id="ARBA00047684"/>
    </source>
</evidence>
<evidence type="ECO:0000313" key="5">
    <source>
        <dbReference type="EMBL" id="MBB3020932.1"/>
    </source>
</evidence>
<dbReference type="CDD" id="cd20298">
    <property type="entry name" value="cupin_UAH"/>
    <property type="match status" value="1"/>
</dbReference>
<evidence type="ECO:0000313" key="6">
    <source>
        <dbReference type="Proteomes" id="UP000532010"/>
    </source>
</evidence>
<keyword evidence="6" id="KW-1185">Reference proteome</keyword>
<dbReference type="Gene3D" id="2.60.120.480">
    <property type="entry name" value="Ureidoglycolate hydrolase"/>
    <property type="match status" value="1"/>
</dbReference>
<gene>
    <name evidence="5" type="ORF">FHR70_004020</name>
</gene>
<dbReference type="Pfam" id="PF04115">
    <property type="entry name" value="Ureidogly_lyase"/>
    <property type="match status" value="1"/>
</dbReference>
<dbReference type="RefSeq" id="WP_183453339.1">
    <property type="nucleotide sequence ID" value="NZ_JACHWB010000006.1"/>
</dbReference>
<keyword evidence="3 5" id="KW-0456">Lyase</keyword>
<comment type="caution">
    <text evidence="5">The sequence shown here is derived from an EMBL/GenBank/DDBJ whole genome shotgun (WGS) entry which is preliminary data.</text>
</comment>
<dbReference type="GO" id="GO:0050385">
    <property type="term" value="F:ureidoglycolate lyase activity"/>
    <property type="evidence" value="ECO:0007669"/>
    <property type="project" value="UniProtKB-EC"/>
</dbReference>
<dbReference type="InterPro" id="IPR011051">
    <property type="entry name" value="RmlC_Cupin_sf"/>
</dbReference>
<dbReference type="Proteomes" id="UP000532010">
    <property type="component" value="Unassembled WGS sequence"/>
</dbReference>
<dbReference type="SUPFAM" id="SSF51182">
    <property type="entry name" value="RmlC-like cupins"/>
    <property type="match status" value="1"/>
</dbReference>
<keyword evidence="2" id="KW-0659">Purine metabolism</keyword>
<dbReference type="GO" id="GO:0006144">
    <property type="term" value="P:purine nucleobase metabolic process"/>
    <property type="evidence" value="ECO:0007669"/>
    <property type="project" value="UniProtKB-KW"/>
</dbReference>
<reference evidence="5 6" key="1">
    <citation type="submission" date="2020-08" db="EMBL/GenBank/DDBJ databases">
        <title>The Agave Microbiome: Exploring the role of microbial communities in plant adaptations to desert environments.</title>
        <authorList>
            <person name="Partida-Martinez L.P."/>
        </authorList>
    </citation>
    <scope>NUCLEOTIDE SEQUENCE [LARGE SCALE GENOMIC DNA]</scope>
    <source>
        <strain evidence="5 6">AT3.9</strain>
    </source>
</reference>
<dbReference type="InterPro" id="IPR007247">
    <property type="entry name" value="Ureidogly_lyase"/>
</dbReference>
<dbReference type="InterPro" id="IPR024060">
    <property type="entry name" value="Ureidoglycolate_lyase_dom_sf"/>
</dbReference>
<accession>A0A7W4YXT4</accession>
<evidence type="ECO:0000256" key="2">
    <source>
        <dbReference type="ARBA" id="ARBA00022631"/>
    </source>
</evidence>